<evidence type="ECO:0000313" key="2">
    <source>
        <dbReference type="EMBL" id="KAL2040707.1"/>
    </source>
</evidence>
<dbReference type="EMBL" id="JBEFKJ010000020">
    <property type="protein sequence ID" value="KAL2040707.1"/>
    <property type="molecule type" value="Genomic_DNA"/>
</dbReference>
<proteinExistence type="predicted"/>
<keyword evidence="3" id="KW-1185">Reference proteome</keyword>
<accession>A0ABR4A474</accession>
<protein>
    <submittedName>
        <fullName evidence="2">Uncharacterized protein</fullName>
    </submittedName>
</protein>
<evidence type="ECO:0000256" key="1">
    <source>
        <dbReference type="SAM" id="MobiDB-lite"/>
    </source>
</evidence>
<evidence type="ECO:0000313" key="3">
    <source>
        <dbReference type="Proteomes" id="UP001590950"/>
    </source>
</evidence>
<reference evidence="2 3" key="1">
    <citation type="submission" date="2024-09" db="EMBL/GenBank/DDBJ databases">
        <title>Rethinking Asexuality: The Enigmatic Case of Functional Sexual Genes in Lepraria (Stereocaulaceae).</title>
        <authorList>
            <person name="Doellman M."/>
            <person name="Sun Y."/>
            <person name="Barcenas-Pena A."/>
            <person name="Lumbsch H.T."/>
            <person name="Grewe F."/>
        </authorList>
    </citation>
    <scope>NUCLEOTIDE SEQUENCE [LARGE SCALE GENOMIC DNA]</scope>
    <source>
        <strain evidence="2 3">Mercado 3170</strain>
    </source>
</reference>
<name>A0ABR4A474_9LECA</name>
<sequence length="193" mass="21721">MSALKTPCQLFGFIRGNMKEVLYELSVFGFDFSISVTTELGSPNPLRSCSIRIERPLGQGRKRIRWRCRCGRKLYDDFTELRRGAANELERRLNEGGSRVRCRNPGQEYNAGQPPGEIANLATGLPISSVSQRRRSLSSTLSPPMQRLKSGLGEYPEAPAPPRPEDLFLLLCIPHRKRATKLVHMDVCTVFSD</sequence>
<comment type="caution">
    <text evidence="2">The sequence shown here is derived from an EMBL/GenBank/DDBJ whole genome shotgun (WGS) entry which is preliminary data.</text>
</comment>
<gene>
    <name evidence="2" type="ORF">N7G274_006686</name>
</gene>
<feature type="region of interest" description="Disordered" evidence="1">
    <location>
        <begin position="132"/>
        <end position="159"/>
    </location>
</feature>
<dbReference type="Proteomes" id="UP001590950">
    <property type="component" value="Unassembled WGS sequence"/>
</dbReference>
<organism evidence="2 3">
    <name type="scientific">Stereocaulon virgatum</name>
    <dbReference type="NCBI Taxonomy" id="373712"/>
    <lineage>
        <taxon>Eukaryota</taxon>
        <taxon>Fungi</taxon>
        <taxon>Dikarya</taxon>
        <taxon>Ascomycota</taxon>
        <taxon>Pezizomycotina</taxon>
        <taxon>Lecanoromycetes</taxon>
        <taxon>OSLEUM clade</taxon>
        <taxon>Lecanoromycetidae</taxon>
        <taxon>Lecanorales</taxon>
        <taxon>Lecanorineae</taxon>
        <taxon>Stereocaulaceae</taxon>
        <taxon>Stereocaulon</taxon>
    </lineage>
</organism>